<keyword evidence="2" id="KW-1185">Reference proteome</keyword>
<protein>
    <submittedName>
        <fullName evidence="1">Uncharacterized protein</fullName>
    </submittedName>
</protein>
<dbReference type="PATRIC" id="fig|135735.6.peg.3736"/>
<dbReference type="EMBL" id="CP011974">
    <property type="protein sequence ID" value="AKO93720.1"/>
    <property type="molecule type" value="Genomic_DNA"/>
</dbReference>
<reference evidence="2" key="2">
    <citation type="submission" date="2015-06" db="EMBL/GenBank/DDBJ databases">
        <title>Genome Sequence of Bacillus endophyticus and Analysis of its Companion Mechanism in the Ketogulonigenium vulgare-Bacillus strain Consortium.</title>
        <authorList>
            <person name="Jia N."/>
            <person name="Du J."/>
            <person name="Ding M.-Z."/>
            <person name="Gao F."/>
            <person name="Yuan Y.-J."/>
        </authorList>
    </citation>
    <scope>NUCLEOTIDE SEQUENCE [LARGE SCALE GENOMIC DNA]</scope>
    <source>
        <strain evidence="2">Hbe603</strain>
    </source>
</reference>
<reference evidence="1 2" key="1">
    <citation type="journal article" date="2015" name="PLoS ONE">
        <title>Genome Sequence of Bacillus endophyticus and Analysis of Its Companion Mechanism in the Ketogulonigenium vulgare-Bacillus Strain Consortium.</title>
        <authorList>
            <person name="Jia N."/>
            <person name="Du J."/>
            <person name="Ding M.Z."/>
            <person name="Gao F."/>
            <person name="Yuan Y.J."/>
        </authorList>
    </citation>
    <scope>NUCLEOTIDE SEQUENCE [LARGE SCALE GENOMIC DNA]</scope>
    <source>
        <strain evidence="1 2">Hbe603</strain>
    </source>
</reference>
<proteinExistence type="predicted"/>
<evidence type="ECO:0000313" key="1">
    <source>
        <dbReference type="EMBL" id="AKO93720.1"/>
    </source>
</evidence>
<sequence length="194" mass="22000">MSSDSINFISHFFSTPFIIVSLQEFFGTFPVITAFSKALFITGYGVNTKFLTTGQIHTNKIQVIENDDPFYWGGNYLITTNLNNSKKFARIRAGKFYIKGGGFVVERSDGYKAINDGILQYDFNVKGMTPKLKSPEVIVDDRLFSTKATSPLDFQAYMFRHQARYLRVNLAMGTEGSSTAYMRVEINYPDQPGW</sequence>
<organism evidence="1 2">
    <name type="scientific">Priestia filamentosa</name>
    <dbReference type="NCBI Taxonomy" id="1402861"/>
    <lineage>
        <taxon>Bacteria</taxon>
        <taxon>Bacillati</taxon>
        <taxon>Bacillota</taxon>
        <taxon>Bacilli</taxon>
        <taxon>Bacillales</taxon>
        <taxon>Bacillaceae</taxon>
        <taxon>Priestia</taxon>
    </lineage>
</organism>
<accession>A0A0H4KJF4</accession>
<evidence type="ECO:0000313" key="2">
    <source>
        <dbReference type="Proteomes" id="UP000036202"/>
    </source>
</evidence>
<dbReference type="RefSeq" id="WP_046217767.1">
    <property type="nucleotide sequence ID" value="NZ_CP011974.1"/>
</dbReference>
<dbReference type="OrthoDB" id="2311165at2"/>
<dbReference type="Proteomes" id="UP000036202">
    <property type="component" value="Chromosome"/>
</dbReference>
<gene>
    <name evidence="1" type="ORF">BEH_17570</name>
</gene>
<dbReference type="AlphaFoldDB" id="A0A0H4KJF4"/>
<name>A0A0H4KJF4_9BACI</name>
<dbReference type="KEGG" id="beo:BEH_17570"/>